<dbReference type="EMBL" id="CP009288">
    <property type="protein sequence ID" value="AIQ14928.1"/>
    <property type="molecule type" value="Genomic_DNA"/>
</dbReference>
<accession>A0A089HX66</accession>
<evidence type="ECO:0000313" key="2">
    <source>
        <dbReference type="EMBL" id="AIQ14928.1"/>
    </source>
</evidence>
<gene>
    <name evidence="2" type="ORF">PDUR_25885</name>
</gene>
<sequence>MKAVKLLIFLMVIILQSSCVNKNGNYITKQTYQTSEHLQSKESTINIATSSNYSKSKDSINKTTFEVIHHFFNIKRGDALKLSKTDSSEDTIAIMESHMNFPCVFVEDLGVTFIYQDFSEDSLPAYISVNSDTNSSSISVGDVKPGMSFVEIKRIMGEKKVKKTWIASEDITAYVLEYIINGYKFSFQSYQEDGEASELYISEV</sequence>
<evidence type="ECO:0008006" key="4">
    <source>
        <dbReference type="Google" id="ProtNLM"/>
    </source>
</evidence>
<evidence type="ECO:0000256" key="1">
    <source>
        <dbReference type="SAM" id="SignalP"/>
    </source>
</evidence>
<reference evidence="2 3" key="1">
    <citation type="submission" date="2014-08" db="EMBL/GenBank/DDBJ databases">
        <title>Comparative genomics of the Paenibacillus odorifer group.</title>
        <authorList>
            <person name="den Bakker H.C."/>
            <person name="Tsai Y.-C."/>
            <person name="Martin N."/>
            <person name="Korlach J."/>
            <person name="Wiedmann M."/>
        </authorList>
    </citation>
    <scope>NUCLEOTIDE SEQUENCE [LARGE SCALE GENOMIC DNA]</scope>
    <source>
        <strain evidence="2 3">DSM 1735</strain>
    </source>
</reference>
<dbReference type="OrthoDB" id="2002940at2"/>
<evidence type="ECO:0000313" key="3">
    <source>
        <dbReference type="Proteomes" id="UP000029409"/>
    </source>
</evidence>
<feature type="signal peptide" evidence="1">
    <location>
        <begin position="1"/>
        <end position="22"/>
    </location>
</feature>
<dbReference type="eggNOG" id="ENOG50343A9">
    <property type="taxonomic scope" value="Bacteria"/>
</dbReference>
<protein>
    <recommendedName>
        <fullName evidence="4">DUF4309 domain-containing protein</fullName>
    </recommendedName>
</protein>
<dbReference type="Proteomes" id="UP000029409">
    <property type="component" value="Chromosome"/>
</dbReference>
<feature type="chain" id="PRO_5001843252" description="DUF4309 domain-containing protein" evidence="1">
    <location>
        <begin position="23"/>
        <end position="204"/>
    </location>
</feature>
<organism evidence="2 3">
    <name type="scientific">Paenibacillus durus</name>
    <name type="common">Paenibacillus azotofixans</name>
    <dbReference type="NCBI Taxonomy" id="44251"/>
    <lineage>
        <taxon>Bacteria</taxon>
        <taxon>Bacillati</taxon>
        <taxon>Bacillota</taxon>
        <taxon>Bacilli</taxon>
        <taxon>Bacillales</taxon>
        <taxon>Paenibacillaceae</taxon>
        <taxon>Paenibacillus</taxon>
    </lineage>
</organism>
<dbReference type="KEGG" id="pdu:PDUR_25885"/>
<dbReference type="AlphaFoldDB" id="A0A089HX66"/>
<keyword evidence="3" id="KW-1185">Reference proteome</keyword>
<proteinExistence type="predicted"/>
<keyword evidence="1" id="KW-0732">Signal</keyword>
<dbReference type="RefSeq" id="WP_042208624.1">
    <property type="nucleotide sequence ID" value="NZ_CP009288.1"/>
</dbReference>
<name>A0A089HX66_PAEDU</name>